<sequence length="478" mass="51481">MKRLSDATLAQAGAPVLTPAYDRTTLRTGVVHFGPGAFHRAHQAFYFDRMLAGRPDFGVCAVSLRTPDVRDALAPQDGLYTLAEKEADPTYRVIGSIREVLVAPEDPEAVFARLASPDVRFVTSTVTEKGYCLTTAGDLDLDHPDVRRDLQRPQAPASLPGWIVEALRRRRAAGLAPFAAISCDNLSDNGVKLRRAVLQLAEARGEADLARWIEAEAAFPCSMVDSITPATDEALRAQVDAALGLHDAWPVQRERFTQWVLEDRLGADAQAFADAGVTVARAVAPFERAKLRLLNGAHSTLAYVGLGLGYETVFEAMGDPRLARFVERMMREDVAPTLDAPELDVPAYIGQVLARFRNPAIVHRLSQIAWDGSQKLRFRLLETASEALAAGRPADRLAVGVAAWIRFVMRQSAAGVPIVDPLAPLLVETAQAAGPAVDRFLALDGVFPPALAADPRFRAAVAGAYEALANDPASALAA</sequence>
<evidence type="ECO:0000259" key="3">
    <source>
        <dbReference type="Pfam" id="PF08125"/>
    </source>
</evidence>
<dbReference type="InterPro" id="IPR036291">
    <property type="entry name" value="NAD(P)-bd_dom_sf"/>
</dbReference>
<keyword evidence="5" id="KW-1185">Reference proteome</keyword>
<reference evidence="4 5" key="1">
    <citation type="journal article" date="2008" name="BMC Genomics">
        <title>Complete genome of Phenylobacterium zucineum - a novel facultative intracellular bacterium isolated from human erythroleukemia cell line K562.</title>
        <authorList>
            <person name="Luo Y."/>
            <person name="Xu X."/>
            <person name="Ding Z."/>
            <person name="Liu Z."/>
            <person name="Zhang B."/>
            <person name="Yan Z."/>
            <person name="Sun J."/>
            <person name="Hu S."/>
            <person name="Hu X."/>
        </authorList>
    </citation>
    <scope>NUCLEOTIDE SEQUENCE [LARGE SCALE GENOMIC DNA]</scope>
    <source>
        <strain evidence="4 5">HLK1</strain>
    </source>
</reference>
<dbReference type="InterPro" id="IPR050988">
    <property type="entry name" value="Mannitol_DH/Oxidoreductase"/>
</dbReference>
<dbReference type="SUPFAM" id="SSF51735">
    <property type="entry name" value="NAD(P)-binding Rossmann-fold domains"/>
    <property type="match status" value="1"/>
</dbReference>
<evidence type="ECO:0000259" key="2">
    <source>
        <dbReference type="Pfam" id="PF01232"/>
    </source>
</evidence>
<evidence type="ECO:0000313" key="5">
    <source>
        <dbReference type="Proteomes" id="UP000001868"/>
    </source>
</evidence>
<feature type="domain" description="Mannitol dehydrogenase N-terminal" evidence="2">
    <location>
        <begin position="29"/>
        <end position="263"/>
    </location>
</feature>
<protein>
    <submittedName>
        <fullName evidence="4">Mannitol 2-dehydrogenase</fullName>
    </submittedName>
</protein>
<dbReference type="Proteomes" id="UP000001868">
    <property type="component" value="Chromosome"/>
</dbReference>
<dbReference type="GO" id="GO:0016616">
    <property type="term" value="F:oxidoreductase activity, acting on the CH-OH group of donors, NAD or NADP as acceptor"/>
    <property type="evidence" value="ECO:0007669"/>
    <property type="project" value="TreeGrafter"/>
</dbReference>
<dbReference type="InterPro" id="IPR013328">
    <property type="entry name" value="6PGD_dom2"/>
</dbReference>
<dbReference type="AlphaFoldDB" id="B4RGG1"/>
<dbReference type="HOGENOM" id="CLU_027324_0_1_5"/>
<dbReference type="PRINTS" id="PR00084">
    <property type="entry name" value="MTLDHDRGNASE"/>
</dbReference>
<dbReference type="PANTHER" id="PTHR43362">
    <property type="entry name" value="MANNITOL DEHYDROGENASE DSF1-RELATED"/>
    <property type="match status" value="1"/>
</dbReference>
<gene>
    <name evidence="4" type="primary">mtlK</name>
    <name evidence="4" type="ordered locus">PHZ_c2458</name>
</gene>
<dbReference type="RefSeq" id="WP_012523005.1">
    <property type="nucleotide sequence ID" value="NC_011144.1"/>
</dbReference>
<organism evidence="4 5">
    <name type="scientific">Phenylobacterium zucineum (strain HLK1)</name>
    <dbReference type="NCBI Taxonomy" id="450851"/>
    <lineage>
        <taxon>Bacteria</taxon>
        <taxon>Pseudomonadati</taxon>
        <taxon>Pseudomonadota</taxon>
        <taxon>Alphaproteobacteria</taxon>
        <taxon>Caulobacterales</taxon>
        <taxon>Caulobacteraceae</taxon>
        <taxon>Phenylobacterium</taxon>
    </lineage>
</organism>
<proteinExistence type="predicted"/>
<dbReference type="SUPFAM" id="SSF48179">
    <property type="entry name" value="6-phosphogluconate dehydrogenase C-terminal domain-like"/>
    <property type="match status" value="1"/>
</dbReference>
<dbReference type="InterPro" id="IPR000669">
    <property type="entry name" value="Mannitol_DH"/>
</dbReference>
<dbReference type="EMBL" id="CP000747">
    <property type="protein sequence ID" value="ACG78867.1"/>
    <property type="molecule type" value="Genomic_DNA"/>
</dbReference>
<dbReference type="KEGG" id="pzu:PHZ_c2458"/>
<dbReference type="Pfam" id="PF01232">
    <property type="entry name" value="Mannitol_dh"/>
    <property type="match status" value="1"/>
</dbReference>
<keyword evidence="1" id="KW-0560">Oxidoreductase</keyword>
<accession>B4RGG1</accession>
<dbReference type="Gene3D" id="1.10.1040.10">
    <property type="entry name" value="N-(1-d-carboxylethyl)-l-norvaline Dehydrogenase, domain 2"/>
    <property type="match status" value="1"/>
</dbReference>
<dbReference type="STRING" id="450851.PHZ_c2458"/>
<feature type="domain" description="Mannitol dehydrogenase C-terminal" evidence="3">
    <location>
        <begin position="283"/>
        <end position="468"/>
    </location>
</feature>
<dbReference type="InterPro" id="IPR008927">
    <property type="entry name" value="6-PGluconate_DH-like_C_sf"/>
</dbReference>
<dbReference type="InterPro" id="IPR013131">
    <property type="entry name" value="Mannitol_DH_N"/>
</dbReference>
<name>B4RGG1_PHEZH</name>
<dbReference type="Gene3D" id="3.40.50.720">
    <property type="entry name" value="NAD(P)-binding Rossmann-like Domain"/>
    <property type="match status" value="1"/>
</dbReference>
<dbReference type="PANTHER" id="PTHR43362:SF1">
    <property type="entry name" value="MANNITOL DEHYDROGENASE 2-RELATED"/>
    <property type="match status" value="1"/>
</dbReference>
<evidence type="ECO:0000256" key="1">
    <source>
        <dbReference type="ARBA" id="ARBA00023002"/>
    </source>
</evidence>
<evidence type="ECO:0000313" key="4">
    <source>
        <dbReference type="EMBL" id="ACG78867.1"/>
    </source>
</evidence>
<dbReference type="Pfam" id="PF08125">
    <property type="entry name" value="Mannitol_dh_C"/>
    <property type="match status" value="1"/>
</dbReference>
<dbReference type="eggNOG" id="COG0246">
    <property type="taxonomic scope" value="Bacteria"/>
</dbReference>
<dbReference type="InterPro" id="IPR013118">
    <property type="entry name" value="Mannitol_DH_C"/>
</dbReference>